<evidence type="ECO:0000313" key="2">
    <source>
        <dbReference type="Proteomes" id="UP000183410"/>
    </source>
</evidence>
<name>A0A1I2CNF2_9BACL</name>
<dbReference type="EMBL" id="FONN01000005">
    <property type="protein sequence ID" value="SFE69652.1"/>
    <property type="molecule type" value="Genomic_DNA"/>
</dbReference>
<sequence>MKFDARDFQEKLIAVIETAYFDEKELFGYCFAKGYSISEIRTWRDVYLQAHGEQTRH</sequence>
<protein>
    <submittedName>
        <fullName evidence="1">Uncharacterized protein</fullName>
    </submittedName>
</protein>
<evidence type="ECO:0000313" key="1">
    <source>
        <dbReference type="EMBL" id="SFE69652.1"/>
    </source>
</evidence>
<dbReference type="Proteomes" id="UP000183410">
    <property type="component" value="Unassembled WGS sequence"/>
</dbReference>
<dbReference type="AlphaFoldDB" id="A0A1I2CNF2"/>
<keyword evidence="2" id="KW-1185">Reference proteome</keyword>
<reference evidence="2" key="1">
    <citation type="submission" date="2016-10" db="EMBL/GenBank/DDBJ databases">
        <authorList>
            <person name="Varghese N."/>
            <person name="Submissions S."/>
        </authorList>
    </citation>
    <scope>NUCLEOTIDE SEQUENCE [LARGE SCALE GENOMIC DNA]</scope>
    <source>
        <strain evidence="2">CGMCC 1.10223</strain>
    </source>
</reference>
<organism evidence="1 2">
    <name type="scientific">Paenibacillus algorifonticola</name>
    <dbReference type="NCBI Taxonomy" id="684063"/>
    <lineage>
        <taxon>Bacteria</taxon>
        <taxon>Bacillati</taxon>
        <taxon>Bacillota</taxon>
        <taxon>Bacilli</taxon>
        <taxon>Bacillales</taxon>
        <taxon>Paenibacillaceae</taxon>
        <taxon>Paenibacillus</taxon>
    </lineage>
</organism>
<gene>
    <name evidence="1" type="ORF">SAMN04487969_105168</name>
</gene>
<accession>A0A1I2CNF2</accession>
<proteinExistence type="predicted"/>
<dbReference type="RefSeq" id="WP_156182311.1">
    <property type="nucleotide sequence ID" value="NZ_FONN01000005.1"/>
</dbReference>